<sequence>MLKKGWKINSILTGSCPRCQEENMYVEKNPYKLSKVYTMHETCSHCHLRYEIEPSFFYGAMYVAYGVSIAFGVAIFVITKLILGLSAKTSFIALGIGILVLMPITARIARNIYINMFVNYDKDWRKNA</sequence>
<dbReference type="EMBL" id="FQVQ01000007">
    <property type="protein sequence ID" value="SHF37721.1"/>
    <property type="molecule type" value="Genomic_DNA"/>
</dbReference>
<dbReference type="AlphaFoldDB" id="A0A1M5B584"/>
<keyword evidence="1" id="KW-0812">Transmembrane</keyword>
<dbReference type="InterPro" id="IPR009325">
    <property type="entry name" value="DUF983"/>
</dbReference>
<evidence type="ECO:0000313" key="2">
    <source>
        <dbReference type="EMBL" id="SHF37721.1"/>
    </source>
</evidence>
<evidence type="ECO:0000256" key="1">
    <source>
        <dbReference type="SAM" id="Phobius"/>
    </source>
</evidence>
<feature type="transmembrane region" description="Helical" evidence="1">
    <location>
        <begin position="90"/>
        <end position="109"/>
    </location>
</feature>
<organism evidence="2 3">
    <name type="scientific">Flavobacterium fontis</name>
    <dbReference type="NCBI Taxonomy" id="1124188"/>
    <lineage>
        <taxon>Bacteria</taxon>
        <taxon>Pseudomonadati</taxon>
        <taxon>Bacteroidota</taxon>
        <taxon>Flavobacteriia</taxon>
        <taxon>Flavobacteriales</taxon>
        <taxon>Flavobacteriaceae</taxon>
        <taxon>Flavobacterium</taxon>
    </lineage>
</organism>
<dbReference type="OrthoDB" id="9790326at2"/>
<dbReference type="Pfam" id="PF06170">
    <property type="entry name" value="DUF983"/>
    <property type="match status" value="1"/>
</dbReference>
<dbReference type="STRING" id="1124188.SAMN05444377_107136"/>
<protein>
    <recommendedName>
        <fullName evidence="4">DUF983 domain-containing protein</fullName>
    </recommendedName>
</protein>
<proteinExistence type="predicted"/>
<dbReference type="RefSeq" id="WP_073363151.1">
    <property type="nucleotide sequence ID" value="NZ_FQVQ01000007.1"/>
</dbReference>
<keyword evidence="3" id="KW-1185">Reference proteome</keyword>
<reference evidence="2 3" key="1">
    <citation type="submission" date="2016-11" db="EMBL/GenBank/DDBJ databases">
        <authorList>
            <person name="Jaros S."/>
            <person name="Januszkiewicz K."/>
            <person name="Wedrychowicz H."/>
        </authorList>
    </citation>
    <scope>NUCLEOTIDE SEQUENCE [LARGE SCALE GENOMIC DNA]</scope>
    <source>
        <strain evidence="2 3">DSM 25660</strain>
    </source>
</reference>
<evidence type="ECO:0008006" key="4">
    <source>
        <dbReference type="Google" id="ProtNLM"/>
    </source>
</evidence>
<accession>A0A1M5B584</accession>
<dbReference type="Proteomes" id="UP000184147">
    <property type="component" value="Unassembled WGS sequence"/>
</dbReference>
<evidence type="ECO:0000313" key="3">
    <source>
        <dbReference type="Proteomes" id="UP000184147"/>
    </source>
</evidence>
<keyword evidence="1" id="KW-1133">Transmembrane helix</keyword>
<keyword evidence="1" id="KW-0472">Membrane</keyword>
<gene>
    <name evidence="2" type="ORF">SAMN05444377_107136</name>
</gene>
<feature type="transmembrane region" description="Helical" evidence="1">
    <location>
        <begin position="56"/>
        <end position="78"/>
    </location>
</feature>
<name>A0A1M5B584_9FLAO</name>